<name>A0ABY2NKC4_9LEPT</name>
<sequence length="198" mass="23668">MNGNSMNKNNEIIIKSFSSSEKWKEWLMLNFATFPNGIWLRIYKKDSGKKTITYDEALDEALCFGWIDSLKNKYDETSWIQKFTPRRSQSKWSKRNRERADLLIKEKRMQPSGLLEIETAKKDGRWDQAYDSPSQMEIPPDFLEKLVKDQYAHEFFKTLNKTNLYAIAWRLQTAKTLKTREKRMEALLQMMKNRQKLH</sequence>
<reference evidence="2" key="1">
    <citation type="journal article" date="2019" name="PLoS Negl. Trop. Dis.">
        <title>Revisiting the worldwide diversity of Leptospira species in the environment.</title>
        <authorList>
            <person name="Vincent A.T."/>
            <person name="Schiettekatte O."/>
            <person name="Bourhy P."/>
            <person name="Veyrier F.J."/>
            <person name="Picardeau M."/>
        </authorList>
    </citation>
    <scope>NUCLEOTIDE SEQUENCE [LARGE SCALE GENOMIC DNA]</scope>
    <source>
        <strain evidence="2">201601955</strain>
    </source>
</reference>
<dbReference type="Pfam" id="PF13376">
    <property type="entry name" value="OmdA"/>
    <property type="match status" value="1"/>
</dbReference>
<keyword evidence="2" id="KW-1185">Reference proteome</keyword>
<proteinExistence type="predicted"/>
<protein>
    <submittedName>
        <fullName evidence="1">Bacteriocin-protection protein, YdeI/OmpD-associated family</fullName>
    </submittedName>
</protein>
<gene>
    <name evidence="1" type="ORF">EHQ95_16310</name>
</gene>
<accession>A0ABY2NKC4</accession>
<evidence type="ECO:0000313" key="1">
    <source>
        <dbReference type="EMBL" id="TGM46208.1"/>
    </source>
</evidence>
<dbReference type="Proteomes" id="UP000298112">
    <property type="component" value="Unassembled WGS sequence"/>
</dbReference>
<organism evidence="1 2">
    <name type="scientific">Leptospira vanthielii</name>
    <dbReference type="NCBI Taxonomy" id="293085"/>
    <lineage>
        <taxon>Bacteria</taxon>
        <taxon>Pseudomonadati</taxon>
        <taxon>Spirochaetota</taxon>
        <taxon>Spirochaetia</taxon>
        <taxon>Leptospirales</taxon>
        <taxon>Leptospiraceae</taxon>
        <taxon>Leptospira</taxon>
    </lineage>
</organism>
<evidence type="ECO:0000313" key="2">
    <source>
        <dbReference type="Proteomes" id="UP000298112"/>
    </source>
</evidence>
<comment type="caution">
    <text evidence="1">The sequence shown here is derived from an EMBL/GenBank/DDBJ whole genome shotgun (WGS) entry which is preliminary data.</text>
</comment>
<dbReference type="EMBL" id="RQHF01000035">
    <property type="protein sequence ID" value="TGM46208.1"/>
    <property type="molecule type" value="Genomic_DNA"/>
</dbReference>